<dbReference type="InterPro" id="IPR046947">
    <property type="entry name" value="LytR-like"/>
</dbReference>
<evidence type="ECO:0000256" key="1">
    <source>
        <dbReference type="PROSITE-ProRule" id="PRU00169"/>
    </source>
</evidence>
<dbReference type="PANTHER" id="PTHR37299">
    <property type="entry name" value="TRANSCRIPTIONAL REGULATOR-RELATED"/>
    <property type="match status" value="1"/>
</dbReference>
<accession>A0ABM7VB14</accession>
<gene>
    <name evidence="4" type="ORF">PEPS_03930</name>
</gene>
<keyword evidence="5" id="KW-1185">Reference proteome</keyword>
<evidence type="ECO:0000259" key="3">
    <source>
        <dbReference type="PROSITE" id="PS50930"/>
    </source>
</evidence>
<evidence type="ECO:0000313" key="4">
    <source>
        <dbReference type="EMBL" id="BDC98112.1"/>
    </source>
</evidence>
<dbReference type="RefSeq" id="WP_338397498.1">
    <property type="nucleotide sequence ID" value="NZ_AP025292.1"/>
</dbReference>
<dbReference type="EMBL" id="AP025292">
    <property type="protein sequence ID" value="BDC98112.1"/>
    <property type="molecule type" value="Genomic_DNA"/>
</dbReference>
<dbReference type="GO" id="GO:0003677">
    <property type="term" value="F:DNA binding"/>
    <property type="evidence" value="ECO:0007669"/>
    <property type="project" value="UniProtKB-KW"/>
</dbReference>
<dbReference type="InterPro" id="IPR001789">
    <property type="entry name" value="Sig_transdc_resp-reg_receiver"/>
</dbReference>
<dbReference type="PROSITE" id="PS50930">
    <property type="entry name" value="HTH_LYTTR"/>
    <property type="match status" value="1"/>
</dbReference>
<dbReference type="Pfam" id="PF00072">
    <property type="entry name" value="Response_reg"/>
    <property type="match status" value="1"/>
</dbReference>
<evidence type="ECO:0000313" key="5">
    <source>
        <dbReference type="Proteomes" id="UP001354989"/>
    </source>
</evidence>
<dbReference type="Gene3D" id="2.40.50.1020">
    <property type="entry name" value="LytTr DNA-binding domain"/>
    <property type="match status" value="1"/>
</dbReference>
<feature type="domain" description="HTH LytTR-type" evidence="3">
    <location>
        <begin position="148"/>
        <end position="255"/>
    </location>
</feature>
<dbReference type="PROSITE" id="PS50110">
    <property type="entry name" value="RESPONSE_REGULATORY"/>
    <property type="match status" value="1"/>
</dbReference>
<reference evidence="4 5" key="1">
    <citation type="submission" date="2021-12" db="EMBL/GenBank/DDBJ databases">
        <title>Genome sequencing of bacteria with rrn-lacking chromosome and rrn-plasmid.</title>
        <authorList>
            <person name="Anda M."/>
            <person name="Iwasaki W."/>
        </authorList>
    </citation>
    <scope>NUCLEOTIDE SEQUENCE [LARGE SCALE GENOMIC DNA]</scope>
    <source>
        <strain evidence="4 5">NBRC 101262</strain>
    </source>
</reference>
<proteinExistence type="predicted"/>
<organism evidence="4 5">
    <name type="scientific">Persicobacter psychrovividus</name>
    <dbReference type="NCBI Taxonomy" id="387638"/>
    <lineage>
        <taxon>Bacteria</taxon>
        <taxon>Pseudomonadati</taxon>
        <taxon>Bacteroidota</taxon>
        <taxon>Cytophagia</taxon>
        <taxon>Cytophagales</taxon>
        <taxon>Persicobacteraceae</taxon>
        <taxon>Persicobacter</taxon>
    </lineage>
</organism>
<dbReference type="InterPro" id="IPR011006">
    <property type="entry name" value="CheY-like_superfamily"/>
</dbReference>
<feature type="domain" description="Response regulatory" evidence="2">
    <location>
        <begin position="3"/>
        <end position="115"/>
    </location>
</feature>
<keyword evidence="1" id="KW-0597">Phosphoprotein</keyword>
<name>A0ABM7VB14_9BACT</name>
<feature type="modified residue" description="4-aspartylphosphate" evidence="1">
    <location>
        <position position="55"/>
    </location>
</feature>
<dbReference type="SMART" id="SM00850">
    <property type="entry name" value="LytTR"/>
    <property type="match status" value="1"/>
</dbReference>
<dbReference type="SMART" id="SM00448">
    <property type="entry name" value="REC"/>
    <property type="match status" value="1"/>
</dbReference>
<dbReference type="InterPro" id="IPR007492">
    <property type="entry name" value="LytTR_DNA-bd_dom"/>
</dbReference>
<sequence>MIRVLIVEDEMPSARKLKALVERLMPEAEVVDMLESCQESIDFLSENSVDLIFMDIHLTDGNSFSIFEKIEIETPIIFTTAYDQYALNAFKQNAVDYLLKPINREELATAIEKYKKVFKQSEQVQGIDYHALGKIIAEQAKNQYKERFMVYYRQNIRAVKTEEVAYFFAESKAVFLRTHSGQTYDVNYTLEQLEQQLDPMRFFRANRKFIVCIDNVQEAIAYSKSKLKLHLSPEPESEVLVSAERASKFKQWLNQ</sequence>
<dbReference type="Gene3D" id="3.40.50.2300">
    <property type="match status" value="1"/>
</dbReference>
<evidence type="ECO:0000259" key="2">
    <source>
        <dbReference type="PROSITE" id="PS50110"/>
    </source>
</evidence>
<protein>
    <submittedName>
        <fullName evidence="4">DNA-binding response regulator</fullName>
    </submittedName>
</protein>
<dbReference type="SUPFAM" id="SSF52172">
    <property type="entry name" value="CheY-like"/>
    <property type="match status" value="1"/>
</dbReference>
<dbReference type="PANTHER" id="PTHR37299:SF1">
    <property type="entry name" value="STAGE 0 SPORULATION PROTEIN A HOMOLOG"/>
    <property type="match status" value="1"/>
</dbReference>
<dbReference type="Proteomes" id="UP001354989">
    <property type="component" value="Chromosome"/>
</dbReference>
<dbReference type="Pfam" id="PF04397">
    <property type="entry name" value="LytTR"/>
    <property type="match status" value="1"/>
</dbReference>
<keyword evidence="4" id="KW-0238">DNA-binding</keyword>